<evidence type="ECO:0000256" key="1">
    <source>
        <dbReference type="SAM" id="MobiDB-lite"/>
    </source>
</evidence>
<dbReference type="EMBL" id="GBXM01077237">
    <property type="protein sequence ID" value="JAH31340.1"/>
    <property type="molecule type" value="Transcribed_RNA"/>
</dbReference>
<sequence>MDCQKDMNWIVADLCTRWSVQLTNKVSPAQSGTGFSSFSHSVALSNQS</sequence>
<reference evidence="2" key="2">
    <citation type="journal article" date="2015" name="Fish Shellfish Immunol.">
        <title>Early steps in the European eel (Anguilla anguilla)-Vibrio vulnificus interaction in the gills: Role of the RtxA13 toxin.</title>
        <authorList>
            <person name="Callol A."/>
            <person name="Pajuelo D."/>
            <person name="Ebbesson L."/>
            <person name="Teles M."/>
            <person name="MacKenzie S."/>
            <person name="Amaro C."/>
        </authorList>
    </citation>
    <scope>NUCLEOTIDE SEQUENCE</scope>
</reference>
<feature type="region of interest" description="Disordered" evidence="1">
    <location>
        <begin position="28"/>
        <end position="48"/>
    </location>
</feature>
<organism evidence="2">
    <name type="scientific">Anguilla anguilla</name>
    <name type="common">European freshwater eel</name>
    <name type="synonym">Muraena anguilla</name>
    <dbReference type="NCBI Taxonomy" id="7936"/>
    <lineage>
        <taxon>Eukaryota</taxon>
        <taxon>Metazoa</taxon>
        <taxon>Chordata</taxon>
        <taxon>Craniata</taxon>
        <taxon>Vertebrata</taxon>
        <taxon>Euteleostomi</taxon>
        <taxon>Actinopterygii</taxon>
        <taxon>Neopterygii</taxon>
        <taxon>Teleostei</taxon>
        <taxon>Anguilliformes</taxon>
        <taxon>Anguillidae</taxon>
        <taxon>Anguilla</taxon>
    </lineage>
</organism>
<dbReference type="EMBL" id="GBXM01082760">
    <property type="protein sequence ID" value="JAH25817.1"/>
    <property type="molecule type" value="Transcribed_RNA"/>
</dbReference>
<name>A0A0E9RSE9_ANGAN</name>
<dbReference type="AlphaFoldDB" id="A0A0E9RSE9"/>
<evidence type="ECO:0000313" key="2">
    <source>
        <dbReference type="EMBL" id="JAH31340.1"/>
    </source>
</evidence>
<reference evidence="2" key="1">
    <citation type="submission" date="2014-11" db="EMBL/GenBank/DDBJ databases">
        <authorList>
            <person name="Amaro Gonzalez C."/>
        </authorList>
    </citation>
    <scope>NUCLEOTIDE SEQUENCE</scope>
</reference>
<protein>
    <submittedName>
        <fullName evidence="2">Uncharacterized protein</fullName>
    </submittedName>
</protein>
<proteinExistence type="predicted"/>
<accession>A0A0E9RSE9</accession>